<protein>
    <submittedName>
        <fullName evidence="1">(northern house mosquito) hypothetical protein</fullName>
    </submittedName>
</protein>
<accession>A0A8D8G7F0</accession>
<evidence type="ECO:0000313" key="1">
    <source>
        <dbReference type="EMBL" id="CAG6496783.1"/>
    </source>
</evidence>
<sequence length="128" mass="14254">MVERVEQAVKFFHSRCVFDPVLFGRSFKSFNRNEIACACEKPNSRRQICRVTGPGGRRGLVSATFGSSIVNESEELRDVNIRRFMKFGDGGTPPAAAADVCHGGICNGAELFDYGTRKLDQRNEEFKS</sequence>
<organism evidence="1">
    <name type="scientific">Culex pipiens</name>
    <name type="common">House mosquito</name>
    <dbReference type="NCBI Taxonomy" id="7175"/>
    <lineage>
        <taxon>Eukaryota</taxon>
        <taxon>Metazoa</taxon>
        <taxon>Ecdysozoa</taxon>
        <taxon>Arthropoda</taxon>
        <taxon>Hexapoda</taxon>
        <taxon>Insecta</taxon>
        <taxon>Pterygota</taxon>
        <taxon>Neoptera</taxon>
        <taxon>Endopterygota</taxon>
        <taxon>Diptera</taxon>
        <taxon>Nematocera</taxon>
        <taxon>Culicoidea</taxon>
        <taxon>Culicidae</taxon>
        <taxon>Culicinae</taxon>
        <taxon>Culicini</taxon>
        <taxon>Culex</taxon>
        <taxon>Culex</taxon>
    </lineage>
</organism>
<dbReference type="EMBL" id="HBUE01131819">
    <property type="protein sequence ID" value="CAG6496783.1"/>
    <property type="molecule type" value="Transcribed_RNA"/>
</dbReference>
<reference evidence="1" key="1">
    <citation type="submission" date="2021-05" db="EMBL/GenBank/DDBJ databases">
        <authorList>
            <person name="Alioto T."/>
            <person name="Alioto T."/>
            <person name="Gomez Garrido J."/>
        </authorList>
    </citation>
    <scope>NUCLEOTIDE SEQUENCE</scope>
</reference>
<proteinExistence type="predicted"/>
<name>A0A8D8G7F0_CULPI</name>
<dbReference type="AlphaFoldDB" id="A0A8D8G7F0"/>